<reference evidence="1 2" key="1">
    <citation type="submission" date="2020-08" db="EMBL/GenBank/DDBJ databases">
        <title>Genome sequencing of Purple Non-Sulfur Bacteria from various extreme environments.</title>
        <authorList>
            <person name="Mayer M."/>
        </authorList>
    </citation>
    <scope>NUCLEOTIDE SEQUENCE [LARGE SCALE GENOMIC DNA]</scope>
    <source>
        <strain evidence="1 2">2761</strain>
    </source>
</reference>
<sequence>MSTKSYTVRLPLVVAAEVERRAREAGAAPAATVRALVSAAINAEAESARVRRVANDLEAAIDRKLAGLLQQILEAA</sequence>
<dbReference type="Proteomes" id="UP000587070">
    <property type="component" value="Unassembled WGS sequence"/>
</dbReference>
<evidence type="ECO:0000313" key="2">
    <source>
        <dbReference type="Proteomes" id="UP000587070"/>
    </source>
</evidence>
<evidence type="ECO:0008006" key="3">
    <source>
        <dbReference type="Google" id="ProtNLM"/>
    </source>
</evidence>
<name>A0A840G7V8_RHOTE</name>
<keyword evidence="2" id="KW-1185">Reference proteome</keyword>
<gene>
    <name evidence="1" type="ORF">GGD90_002342</name>
</gene>
<organism evidence="1 2">
    <name type="scientific">Rhodocyclus tenuis</name>
    <name type="common">Rhodospirillum tenue</name>
    <dbReference type="NCBI Taxonomy" id="1066"/>
    <lineage>
        <taxon>Bacteria</taxon>
        <taxon>Pseudomonadati</taxon>
        <taxon>Pseudomonadota</taxon>
        <taxon>Betaproteobacteria</taxon>
        <taxon>Rhodocyclales</taxon>
        <taxon>Rhodocyclaceae</taxon>
        <taxon>Rhodocyclus</taxon>
    </lineage>
</organism>
<dbReference type="AlphaFoldDB" id="A0A840G7V8"/>
<dbReference type="EMBL" id="JACIGE010000008">
    <property type="protein sequence ID" value="MBB4247956.1"/>
    <property type="molecule type" value="Genomic_DNA"/>
</dbReference>
<comment type="caution">
    <text evidence="1">The sequence shown here is derived from an EMBL/GenBank/DDBJ whole genome shotgun (WGS) entry which is preliminary data.</text>
</comment>
<dbReference type="RefSeq" id="WP_153116905.1">
    <property type="nucleotide sequence ID" value="NZ_JACIGE010000008.1"/>
</dbReference>
<evidence type="ECO:0000313" key="1">
    <source>
        <dbReference type="EMBL" id="MBB4247956.1"/>
    </source>
</evidence>
<accession>A0A840G7V8</accession>
<protein>
    <recommendedName>
        <fullName evidence="3">Ribbon-helix-helix protein, CopG family</fullName>
    </recommendedName>
</protein>
<proteinExistence type="predicted"/>